<dbReference type="EMBL" id="BARV01020296">
    <property type="protein sequence ID" value="GAI25713.1"/>
    <property type="molecule type" value="Genomic_DNA"/>
</dbReference>
<proteinExistence type="predicted"/>
<organism evidence="1">
    <name type="scientific">marine sediment metagenome</name>
    <dbReference type="NCBI Taxonomy" id="412755"/>
    <lineage>
        <taxon>unclassified sequences</taxon>
        <taxon>metagenomes</taxon>
        <taxon>ecological metagenomes</taxon>
    </lineage>
</organism>
<accession>X1M2X7</accession>
<comment type="caution">
    <text evidence="1">The sequence shown here is derived from an EMBL/GenBank/DDBJ whole genome shotgun (WGS) entry which is preliminary data.</text>
</comment>
<evidence type="ECO:0000313" key="1">
    <source>
        <dbReference type="EMBL" id="GAI25713.1"/>
    </source>
</evidence>
<sequence length="231" mass="23206">MHDPKVGSLISYEGTTTADGAGDGSSLIDSVLTTKPDYDGNLCVITSGAYFGQARDIDGTTTGTVNPTTAFGGQILRGTTFVIVALRLTPAEVAAIEAKLDHASHGLAALKALIDAIKAVTDVIPDAGALTALLTSIASILEDTETTLPAILATIAGYIDNEVAAIEAKLDSPAHGLAALQTLLAAITAAGPTNAQLNTAIALITAVTDNLPDAGVLSSLAQDATVAKEAT</sequence>
<name>X1M2X7_9ZZZZ</name>
<dbReference type="AlphaFoldDB" id="X1M2X7"/>
<feature type="non-terminal residue" evidence="1">
    <location>
        <position position="231"/>
    </location>
</feature>
<protein>
    <submittedName>
        <fullName evidence="1">Uncharacterized protein</fullName>
    </submittedName>
</protein>
<gene>
    <name evidence="1" type="ORF">S06H3_33906</name>
</gene>
<reference evidence="1" key="1">
    <citation type="journal article" date="2014" name="Front. Microbiol.">
        <title>High frequency of phylogenetically diverse reductive dehalogenase-homologous genes in deep subseafloor sedimentary metagenomes.</title>
        <authorList>
            <person name="Kawai M."/>
            <person name="Futagami T."/>
            <person name="Toyoda A."/>
            <person name="Takaki Y."/>
            <person name="Nishi S."/>
            <person name="Hori S."/>
            <person name="Arai W."/>
            <person name="Tsubouchi T."/>
            <person name="Morono Y."/>
            <person name="Uchiyama I."/>
            <person name="Ito T."/>
            <person name="Fujiyama A."/>
            <person name="Inagaki F."/>
            <person name="Takami H."/>
        </authorList>
    </citation>
    <scope>NUCLEOTIDE SEQUENCE</scope>
    <source>
        <strain evidence="1">Expedition CK06-06</strain>
    </source>
</reference>